<evidence type="ECO:0000313" key="3">
    <source>
        <dbReference type="Proteomes" id="UP001178275"/>
    </source>
</evidence>
<name>A0AA90SMK1_9BACI</name>
<keyword evidence="1" id="KW-0812">Transmembrane</keyword>
<dbReference type="EMBL" id="JAUUTW010000050">
    <property type="protein sequence ID" value="MDP1454526.1"/>
    <property type="molecule type" value="Genomic_DNA"/>
</dbReference>
<feature type="transmembrane region" description="Helical" evidence="1">
    <location>
        <begin position="105"/>
        <end position="126"/>
    </location>
</feature>
<dbReference type="AlphaFoldDB" id="A0AA90SMK1"/>
<dbReference type="RefSeq" id="WP_305162852.1">
    <property type="nucleotide sequence ID" value="NZ_JAUUTW010000050.1"/>
</dbReference>
<comment type="caution">
    <text evidence="2">The sequence shown here is derived from an EMBL/GenBank/DDBJ whole genome shotgun (WGS) entry which is preliminary data.</text>
</comment>
<feature type="transmembrane region" description="Helical" evidence="1">
    <location>
        <begin position="20"/>
        <end position="38"/>
    </location>
</feature>
<accession>A0AA90SMK1</accession>
<reference evidence="2" key="1">
    <citation type="submission" date="2023-07" db="EMBL/GenBank/DDBJ databases">
        <title>Murine gut Bacillus species.</title>
        <authorList>
            <person name="Gutman E."/>
            <person name="Hashuel R."/>
            <person name="Litvak Y."/>
        </authorList>
    </citation>
    <scope>NUCLEOTIDE SEQUENCE</scope>
    <source>
        <strain evidence="2">RU293</strain>
    </source>
</reference>
<evidence type="ECO:0000256" key="1">
    <source>
        <dbReference type="SAM" id="Phobius"/>
    </source>
</evidence>
<dbReference type="Pfam" id="PF12730">
    <property type="entry name" value="ABC2_membrane_4"/>
    <property type="match status" value="1"/>
</dbReference>
<sequence length="252" mass="28762">MNNVIASDKIKLKRTFIKPLSYLYPALILVIAFLVLSIQKDNLAVQYNNMWESMVVITHFIIIFMVPMAITILTSNLSNIEHQNNSWKLLFSLPIAKSTFYFSKVFNIIRLCLISGMILFVGFIVIGKTLSFTGEIPYMLLLKEALYPYLGALPIITFQLWLSIRFKNQAFPIAIGIFGAVCMFFLQMNKSTTLLFWAYPAMMTPIKQEIENNSLAEIVPNDDLGFFMLLSIVFGLIFMIIGVMSIHKQQAE</sequence>
<proteinExistence type="predicted"/>
<feature type="transmembrane region" description="Helical" evidence="1">
    <location>
        <begin position="171"/>
        <end position="188"/>
    </location>
</feature>
<dbReference type="Proteomes" id="UP001178275">
    <property type="component" value="Unassembled WGS sequence"/>
</dbReference>
<gene>
    <name evidence="2" type="ORF">Q8G36_26810</name>
</gene>
<keyword evidence="1" id="KW-0472">Membrane</keyword>
<feature type="transmembrane region" description="Helical" evidence="1">
    <location>
        <begin position="50"/>
        <end position="73"/>
    </location>
</feature>
<organism evidence="2 3">
    <name type="scientific">Peribacillus frigoritolerans</name>
    <dbReference type="NCBI Taxonomy" id="450367"/>
    <lineage>
        <taxon>Bacteria</taxon>
        <taxon>Bacillati</taxon>
        <taxon>Bacillota</taxon>
        <taxon>Bacilli</taxon>
        <taxon>Bacillales</taxon>
        <taxon>Bacillaceae</taxon>
        <taxon>Peribacillus</taxon>
    </lineage>
</organism>
<keyword evidence="1" id="KW-1133">Transmembrane helix</keyword>
<dbReference type="CDD" id="cd21809">
    <property type="entry name" value="ABC-2_lan_permease-like"/>
    <property type="match status" value="1"/>
</dbReference>
<protein>
    <submittedName>
        <fullName evidence="2">ABC transporter permease</fullName>
    </submittedName>
</protein>
<feature type="transmembrane region" description="Helical" evidence="1">
    <location>
        <begin position="224"/>
        <end position="246"/>
    </location>
</feature>
<feature type="transmembrane region" description="Helical" evidence="1">
    <location>
        <begin position="146"/>
        <end position="164"/>
    </location>
</feature>
<evidence type="ECO:0000313" key="2">
    <source>
        <dbReference type="EMBL" id="MDP1454526.1"/>
    </source>
</evidence>